<dbReference type="GO" id="GO:0070025">
    <property type="term" value="F:carbon monoxide binding"/>
    <property type="evidence" value="ECO:0007669"/>
    <property type="project" value="TreeGrafter"/>
</dbReference>
<dbReference type="PANTHER" id="PTHR30149">
    <property type="entry name" value="HYDROGENASE PROTEIN ASSEMBLY PROTEIN HYPD"/>
    <property type="match status" value="1"/>
</dbReference>
<dbReference type="PANTHER" id="PTHR30149:SF0">
    <property type="entry name" value="HYDROGENASE MATURATION FACTOR HYPD"/>
    <property type="match status" value="1"/>
</dbReference>
<comment type="similarity">
    <text evidence="1">Belongs to the HypD family.</text>
</comment>
<dbReference type="RefSeq" id="WP_252931531.1">
    <property type="nucleotide sequence ID" value="NZ_JAEUWV010000010.1"/>
</dbReference>
<dbReference type="InterPro" id="IPR042244">
    <property type="entry name" value="HypD_2_sf"/>
</dbReference>
<evidence type="ECO:0000256" key="1">
    <source>
        <dbReference type="ARBA" id="ARBA00007888"/>
    </source>
</evidence>
<sequence length="379" mass="41313">MKFVDEFRDPAAARQLIATIEEQAKQLDRPIKLMEICGGHTHTIYRYGLENLLPDSIDLVHGPGCPVCVIPMGRVDDALWLANQPDVILTTFGDMMRVPGSEESLLQARARGCDVRFVYSPLDSLKIAEENPDKHVIFFAIGFETTTPSTAVTLTAAKQRDIPNFSVFSNHVTIEPPLRAIANGGVTEVDGFIGPGHVATVVGTKAFDFLAEEFNRPVSVCGFEPLDILQGVAQLLEQFTSGDIAAGKARVQNQYARVVRPEGNPSAQALLDRVFDIRDEFEWRGLGTLPHSGMAISEEFAKWDAERILDVPGNRVEDPAACECGSVLTGHIKPWQCKVFGTACTPDTPIGTCMVSPEGACAAYYNFGRIDKITTSSLS</sequence>
<dbReference type="AlphaFoldDB" id="A0AAW5HWH4"/>
<dbReference type="Pfam" id="PF01924">
    <property type="entry name" value="HypD"/>
    <property type="match status" value="1"/>
</dbReference>
<dbReference type="EMBL" id="JAEUWV010000010">
    <property type="protein sequence ID" value="MCO6394843.1"/>
    <property type="molecule type" value="Genomic_DNA"/>
</dbReference>
<dbReference type="InterPro" id="IPR002780">
    <property type="entry name" value="Hyd_form_HypD"/>
</dbReference>
<organism evidence="4 5">
    <name type="scientific">Corynebacterium lipophilum</name>
    <dbReference type="NCBI Taxonomy" id="2804918"/>
    <lineage>
        <taxon>Bacteria</taxon>
        <taxon>Bacillati</taxon>
        <taxon>Actinomycetota</taxon>
        <taxon>Actinomycetes</taxon>
        <taxon>Mycobacteriales</taxon>
        <taxon>Corynebacteriaceae</taxon>
        <taxon>Corynebacterium</taxon>
    </lineage>
</organism>
<dbReference type="Gene3D" id="3.40.50.11750">
    <property type="entry name" value="HypD, alpha/beta domain 1"/>
    <property type="match status" value="2"/>
</dbReference>
<keyword evidence="2" id="KW-0479">Metal-binding</keyword>
<dbReference type="InterPro" id="IPR042243">
    <property type="entry name" value="HypD_1"/>
</dbReference>
<protein>
    <submittedName>
        <fullName evidence="4">Hydrogenase formation protein HypD</fullName>
    </submittedName>
</protein>
<evidence type="ECO:0000256" key="2">
    <source>
        <dbReference type="ARBA" id="ARBA00022723"/>
    </source>
</evidence>
<evidence type="ECO:0000256" key="3">
    <source>
        <dbReference type="ARBA" id="ARBA00023004"/>
    </source>
</evidence>
<dbReference type="NCBIfam" id="TIGR00075">
    <property type="entry name" value="hypD"/>
    <property type="match status" value="1"/>
</dbReference>
<dbReference type="GO" id="GO:0005506">
    <property type="term" value="F:iron ion binding"/>
    <property type="evidence" value="ECO:0007669"/>
    <property type="project" value="TreeGrafter"/>
</dbReference>
<evidence type="ECO:0000313" key="4">
    <source>
        <dbReference type="EMBL" id="MCO6394843.1"/>
    </source>
</evidence>
<accession>A0AAW5HWH4</accession>
<dbReference type="Proteomes" id="UP001205920">
    <property type="component" value="Unassembled WGS sequence"/>
</dbReference>
<evidence type="ECO:0000313" key="5">
    <source>
        <dbReference type="Proteomes" id="UP001205920"/>
    </source>
</evidence>
<keyword evidence="3" id="KW-0408">Iron</keyword>
<dbReference type="GO" id="GO:0051604">
    <property type="term" value="P:protein maturation"/>
    <property type="evidence" value="ECO:0007669"/>
    <property type="project" value="TreeGrafter"/>
</dbReference>
<name>A0AAW5HWH4_9CORY</name>
<dbReference type="GO" id="GO:0051539">
    <property type="term" value="F:4 iron, 4 sulfur cluster binding"/>
    <property type="evidence" value="ECO:0007669"/>
    <property type="project" value="TreeGrafter"/>
</dbReference>
<proteinExistence type="inferred from homology"/>
<gene>
    <name evidence="4" type="primary">hypD</name>
    <name evidence="4" type="ORF">JMN37_07630</name>
</gene>
<comment type="caution">
    <text evidence="4">The sequence shown here is derived from an EMBL/GenBank/DDBJ whole genome shotgun (WGS) entry which is preliminary data.</text>
</comment>
<dbReference type="PIRSF" id="PIRSF005622">
    <property type="entry name" value="Hydrgn_mat_hypD"/>
    <property type="match status" value="1"/>
</dbReference>
<dbReference type="Gene3D" id="6.10.20.100">
    <property type="match status" value="1"/>
</dbReference>
<keyword evidence="5" id="KW-1185">Reference proteome</keyword>
<reference evidence="4 5" key="1">
    <citation type="submission" date="2021-01" db="EMBL/GenBank/DDBJ databases">
        <title>Identification and Characterization of Corynebacterium sp.</title>
        <authorList>
            <person name="Luo Q."/>
            <person name="Qu P."/>
            <person name="Chen Q."/>
        </authorList>
    </citation>
    <scope>NUCLEOTIDE SEQUENCE [LARGE SCALE GENOMIC DNA]</scope>
    <source>
        <strain evidence="4 5">MC-18</strain>
    </source>
</reference>